<dbReference type="Proteomes" id="UP000265703">
    <property type="component" value="Unassembled WGS sequence"/>
</dbReference>
<feature type="transmembrane region" description="Helical" evidence="1">
    <location>
        <begin position="201"/>
        <end position="222"/>
    </location>
</feature>
<evidence type="ECO:0000313" key="3">
    <source>
        <dbReference type="Proteomes" id="UP000265703"/>
    </source>
</evidence>
<reference evidence="2 3" key="1">
    <citation type="submission" date="2018-06" db="EMBL/GenBank/DDBJ databases">
        <title>Comparative genomics reveals the genomic features of Rhizophagus irregularis, R. cerebriforme, R. diaphanum and Gigaspora rosea, and their symbiotic lifestyle signature.</title>
        <authorList>
            <person name="Morin E."/>
            <person name="San Clemente H."/>
            <person name="Chen E.C.H."/>
            <person name="De La Providencia I."/>
            <person name="Hainaut M."/>
            <person name="Kuo A."/>
            <person name="Kohler A."/>
            <person name="Murat C."/>
            <person name="Tang N."/>
            <person name="Roy S."/>
            <person name="Loubradou J."/>
            <person name="Henrissat B."/>
            <person name="Grigoriev I.V."/>
            <person name="Corradi N."/>
            <person name="Roux C."/>
            <person name="Martin F.M."/>
        </authorList>
    </citation>
    <scope>NUCLEOTIDE SEQUENCE [LARGE SCALE GENOMIC DNA]</scope>
    <source>
        <strain evidence="2 3">DAOM 227022</strain>
    </source>
</reference>
<feature type="transmembrane region" description="Helical" evidence="1">
    <location>
        <begin position="172"/>
        <end position="194"/>
    </location>
</feature>
<feature type="transmembrane region" description="Helical" evidence="1">
    <location>
        <begin position="27"/>
        <end position="47"/>
    </location>
</feature>
<name>A0A397TBZ2_9GLOM</name>
<gene>
    <name evidence="2" type="ORF">C1645_818893</name>
</gene>
<dbReference type="AlphaFoldDB" id="A0A397TBZ2"/>
<feature type="transmembrane region" description="Helical" evidence="1">
    <location>
        <begin position="59"/>
        <end position="79"/>
    </location>
</feature>
<comment type="caution">
    <text evidence="2">The sequence shown here is derived from an EMBL/GenBank/DDBJ whole genome shotgun (WGS) entry which is preliminary data.</text>
</comment>
<organism evidence="2 3">
    <name type="scientific">Glomus cerebriforme</name>
    <dbReference type="NCBI Taxonomy" id="658196"/>
    <lineage>
        <taxon>Eukaryota</taxon>
        <taxon>Fungi</taxon>
        <taxon>Fungi incertae sedis</taxon>
        <taxon>Mucoromycota</taxon>
        <taxon>Glomeromycotina</taxon>
        <taxon>Glomeromycetes</taxon>
        <taxon>Glomerales</taxon>
        <taxon>Glomeraceae</taxon>
        <taxon>Glomus</taxon>
    </lineage>
</organism>
<evidence type="ECO:0000256" key="1">
    <source>
        <dbReference type="SAM" id="Phobius"/>
    </source>
</evidence>
<keyword evidence="1" id="KW-1133">Transmembrane helix</keyword>
<sequence length="279" mass="31998">MLYEELPSHNDPISQTSQSAIRSSKNYTFKLCITAIILIIWSAAQGITSFHIGSIFNSSSLIAFGISSFSQIIIILYIYHKLLTEHYKLTLIHIGDYFDSRKKTEKLIAIFGIIIFIILAIITIFIAFYANKQEKDNPKKPLPPGTIPPFYVNSTIPFYTNNHFVSGPPWQLLVFGIYVIHPYVFLILSTWYIFISKQSEVWNEATVWVGLFLPTAYIIFISSQLSSHNNSREVIFTLIISVMFLVYATKLGWMYLWNEIGNVECVISHSSEIEDLEEE</sequence>
<feature type="transmembrane region" description="Helical" evidence="1">
    <location>
        <begin position="234"/>
        <end position="253"/>
    </location>
</feature>
<keyword evidence="1" id="KW-0812">Transmembrane</keyword>
<accession>A0A397TBZ2</accession>
<dbReference type="EMBL" id="QKYT01000096">
    <property type="protein sequence ID" value="RIA93807.1"/>
    <property type="molecule type" value="Genomic_DNA"/>
</dbReference>
<protein>
    <submittedName>
        <fullName evidence="2">Uncharacterized protein</fullName>
    </submittedName>
</protein>
<keyword evidence="1" id="KW-0472">Membrane</keyword>
<evidence type="ECO:0000313" key="2">
    <source>
        <dbReference type="EMBL" id="RIA93807.1"/>
    </source>
</evidence>
<proteinExistence type="predicted"/>
<dbReference type="OrthoDB" id="2388786at2759"/>
<keyword evidence="3" id="KW-1185">Reference proteome</keyword>
<feature type="transmembrane region" description="Helical" evidence="1">
    <location>
        <begin position="107"/>
        <end position="130"/>
    </location>
</feature>